<feature type="signal peptide" evidence="4">
    <location>
        <begin position="1"/>
        <end position="25"/>
    </location>
</feature>
<evidence type="ECO:0008006" key="7">
    <source>
        <dbReference type="Google" id="ProtNLM"/>
    </source>
</evidence>
<evidence type="ECO:0000256" key="4">
    <source>
        <dbReference type="SAM" id="SignalP"/>
    </source>
</evidence>
<comment type="caution">
    <text evidence="5">The sequence shown here is derived from an EMBL/GenBank/DDBJ whole genome shotgun (WGS) entry which is preliminary data.</text>
</comment>
<keyword evidence="4" id="KW-0732">Signal</keyword>
<dbReference type="PANTHER" id="PTHR13833">
    <property type="match status" value="1"/>
</dbReference>
<keyword evidence="3" id="KW-0812">Transmembrane</keyword>
<feature type="compositionally biased region" description="Basic residues" evidence="2">
    <location>
        <begin position="422"/>
        <end position="434"/>
    </location>
</feature>
<dbReference type="InterPro" id="IPR011042">
    <property type="entry name" value="6-blade_b-propeller_TolB-like"/>
</dbReference>
<evidence type="ECO:0000313" key="5">
    <source>
        <dbReference type="EMBL" id="PIN16863.1"/>
    </source>
</evidence>
<dbReference type="STRING" id="429701.A0A2G9HHG3"/>
<organism evidence="5 6">
    <name type="scientific">Handroanthus impetiginosus</name>
    <dbReference type="NCBI Taxonomy" id="429701"/>
    <lineage>
        <taxon>Eukaryota</taxon>
        <taxon>Viridiplantae</taxon>
        <taxon>Streptophyta</taxon>
        <taxon>Embryophyta</taxon>
        <taxon>Tracheophyta</taxon>
        <taxon>Spermatophyta</taxon>
        <taxon>Magnoliopsida</taxon>
        <taxon>eudicotyledons</taxon>
        <taxon>Gunneridae</taxon>
        <taxon>Pentapetalae</taxon>
        <taxon>asterids</taxon>
        <taxon>lamiids</taxon>
        <taxon>Lamiales</taxon>
        <taxon>Bignoniaceae</taxon>
        <taxon>Crescentiina</taxon>
        <taxon>Tabebuia alliance</taxon>
        <taxon>Handroanthus</taxon>
    </lineage>
</organism>
<dbReference type="Proteomes" id="UP000231279">
    <property type="component" value="Unassembled WGS sequence"/>
</dbReference>
<feature type="chain" id="PRO_5013856486" description="Non-specific serine/threonine protein kinase" evidence="4">
    <location>
        <begin position="26"/>
        <end position="496"/>
    </location>
</feature>
<name>A0A2G9HHG3_9LAMI</name>
<dbReference type="SUPFAM" id="SSF101898">
    <property type="entry name" value="NHL repeat"/>
    <property type="match status" value="1"/>
</dbReference>
<dbReference type="AlphaFoldDB" id="A0A2G9HHG3"/>
<keyword evidence="6" id="KW-1185">Reference proteome</keyword>
<sequence>MAFKMGKTVFLVLFTLLLLCSGVCSLSAPSSPARIVNGFFSNAFSKLMKWGLSLKTTTKTAISGRPMMKFEGGYNVETVFDGSKLGIEPYAVEVLPDGDLLILDSANSNLYKISSSLSLYSRPRLVSGSADGYSGHVDGKLREARMNHPKGLTVDDRGNVYIADTDNMAIRKISDTGVTTIAGGKRGRGGGHVDGPSEDAKFSNDFDVVYLGSSCSLLVIDRGNKAIREIQLNFDDCAYQYGSGFPLGILVLLAAGFFGYMLALLQRRVGLIVSSQNDYETMKESASLSPYQKPLKSSLRPPLIPNEDEQEKQDESFLGSLSRLVSQTGESALEILGGVFPIFKKKPSNHEHQYQQQLKYLNTWPVQESFVIPDEDEPPSIETRTPTPQKTYAFMTKDSEKMQQLRQSRAFYSGWDGDFKKQQTKKHQHQHQHQYRSSAPQTYYEQSSEKTNEIVFGAVQEQDKPRENVVIKPFDHGNTLYDHQNIRSRVGYMHGR</sequence>
<gene>
    <name evidence="5" type="ORF">CDL12_10479</name>
</gene>
<reference evidence="6" key="1">
    <citation type="journal article" date="2018" name="Gigascience">
        <title>Genome assembly of the Pink Ipe (Handroanthus impetiginosus, Bignoniaceae), a highly valued, ecologically keystone Neotropical timber forest tree.</title>
        <authorList>
            <person name="Silva-Junior O.B."/>
            <person name="Grattapaglia D."/>
            <person name="Novaes E."/>
            <person name="Collevatti R.G."/>
        </authorList>
    </citation>
    <scope>NUCLEOTIDE SEQUENCE [LARGE SCALE GENOMIC DNA]</scope>
    <source>
        <strain evidence="6">cv. UFG-1</strain>
    </source>
</reference>
<proteinExistence type="predicted"/>
<evidence type="ECO:0000313" key="6">
    <source>
        <dbReference type="Proteomes" id="UP000231279"/>
    </source>
</evidence>
<dbReference type="EMBL" id="NKXS01001789">
    <property type="protein sequence ID" value="PIN16863.1"/>
    <property type="molecule type" value="Genomic_DNA"/>
</dbReference>
<evidence type="ECO:0000256" key="2">
    <source>
        <dbReference type="SAM" id="MobiDB-lite"/>
    </source>
</evidence>
<dbReference type="OrthoDB" id="342730at2759"/>
<dbReference type="InterPro" id="IPR001258">
    <property type="entry name" value="NHL_repeat"/>
</dbReference>
<dbReference type="PANTHER" id="PTHR13833:SF57">
    <property type="entry name" value="NHL REPEAT PROTEIN"/>
    <property type="match status" value="1"/>
</dbReference>
<protein>
    <recommendedName>
        <fullName evidence="7">Non-specific serine/threonine protein kinase</fullName>
    </recommendedName>
</protein>
<keyword evidence="3" id="KW-1133">Transmembrane helix</keyword>
<dbReference type="Gene3D" id="2.120.10.30">
    <property type="entry name" value="TolB, C-terminal domain"/>
    <property type="match status" value="1"/>
</dbReference>
<feature type="region of interest" description="Disordered" evidence="2">
    <location>
        <begin position="284"/>
        <end position="316"/>
    </location>
</feature>
<dbReference type="Pfam" id="PF01436">
    <property type="entry name" value="NHL"/>
    <property type="match status" value="1"/>
</dbReference>
<keyword evidence="1" id="KW-0677">Repeat</keyword>
<keyword evidence="3" id="KW-0472">Membrane</keyword>
<accession>A0A2G9HHG3</accession>
<evidence type="ECO:0000256" key="1">
    <source>
        <dbReference type="ARBA" id="ARBA00022737"/>
    </source>
</evidence>
<evidence type="ECO:0000256" key="3">
    <source>
        <dbReference type="SAM" id="Phobius"/>
    </source>
</evidence>
<feature type="region of interest" description="Disordered" evidence="2">
    <location>
        <begin position="420"/>
        <end position="440"/>
    </location>
</feature>
<feature type="transmembrane region" description="Helical" evidence="3">
    <location>
        <begin position="245"/>
        <end position="265"/>
    </location>
</feature>